<evidence type="ECO:0000259" key="3">
    <source>
        <dbReference type="Pfam" id="PF02776"/>
    </source>
</evidence>
<protein>
    <recommendedName>
        <fullName evidence="3">Thiamine pyrophosphate enzyme N-terminal TPP-binding domain-containing protein</fullName>
    </recommendedName>
</protein>
<dbReference type="InterPro" id="IPR012001">
    <property type="entry name" value="Thiamin_PyroP_enz_TPP-bd_dom"/>
</dbReference>
<evidence type="ECO:0000256" key="1">
    <source>
        <dbReference type="ARBA" id="ARBA00022793"/>
    </source>
</evidence>
<comment type="caution">
    <text evidence="4">The sequence shown here is derived from an EMBL/GenBank/DDBJ whole genome shotgun (WGS) entry which is preliminary data.</text>
</comment>
<dbReference type="InterPro" id="IPR051818">
    <property type="entry name" value="TPP_dependent_decarboxylase"/>
</dbReference>
<name>A0A938B271_UNCTE</name>
<dbReference type="GO" id="GO:0030976">
    <property type="term" value="F:thiamine pyrophosphate binding"/>
    <property type="evidence" value="ECO:0007669"/>
    <property type="project" value="InterPro"/>
</dbReference>
<proteinExistence type="predicted"/>
<evidence type="ECO:0000313" key="5">
    <source>
        <dbReference type="Proteomes" id="UP000712673"/>
    </source>
</evidence>
<dbReference type="AlphaFoldDB" id="A0A938B271"/>
<organism evidence="4 5">
    <name type="scientific">Tectimicrobiota bacterium</name>
    <dbReference type="NCBI Taxonomy" id="2528274"/>
    <lineage>
        <taxon>Bacteria</taxon>
        <taxon>Pseudomonadati</taxon>
        <taxon>Nitrospinota/Tectimicrobiota group</taxon>
        <taxon>Candidatus Tectimicrobiota</taxon>
    </lineage>
</organism>
<accession>A0A938B271</accession>
<dbReference type="InterPro" id="IPR029061">
    <property type="entry name" value="THDP-binding"/>
</dbReference>
<keyword evidence="1" id="KW-0210">Decarboxylase</keyword>
<sequence>MTRKESCGMSDAQAAILRPETLVDEFKKNGVTHIITIPDSETNYLYELMQEQDWLEVIPTAREGETFAIALGLSISGKVPVVLIQNTGMMESGDSIRGMALDSGFPLVMVIGYRGWTRHGAITDSAARYTEPFLNAFRINYYLVEQNADGDRISMAFKEARATKRPVAVLVGDEYHGFNR</sequence>
<evidence type="ECO:0000313" key="4">
    <source>
        <dbReference type="EMBL" id="MBM3223891.1"/>
    </source>
</evidence>
<dbReference type="Pfam" id="PF02776">
    <property type="entry name" value="TPP_enzyme_N"/>
    <property type="match status" value="1"/>
</dbReference>
<feature type="domain" description="Thiamine pyrophosphate enzyme N-terminal TPP-binding" evidence="3">
    <location>
        <begin position="21"/>
        <end position="114"/>
    </location>
</feature>
<evidence type="ECO:0000256" key="2">
    <source>
        <dbReference type="ARBA" id="ARBA00023239"/>
    </source>
</evidence>
<dbReference type="Proteomes" id="UP000712673">
    <property type="component" value="Unassembled WGS sequence"/>
</dbReference>
<dbReference type="SUPFAM" id="SSF52518">
    <property type="entry name" value="Thiamin diphosphate-binding fold (THDP-binding)"/>
    <property type="match status" value="1"/>
</dbReference>
<keyword evidence="2" id="KW-0456">Lyase</keyword>
<dbReference type="CDD" id="cd07035">
    <property type="entry name" value="TPP_PYR_POX_like"/>
    <property type="match status" value="1"/>
</dbReference>
<reference evidence="4" key="1">
    <citation type="submission" date="2019-03" db="EMBL/GenBank/DDBJ databases">
        <title>Lake Tanganyika Metagenome-Assembled Genomes (MAGs).</title>
        <authorList>
            <person name="Tran P."/>
        </authorList>
    </citation>
    <scope>NUCLEOTIDE SEQUENCE</scope>
    <source>
        <strain evidence="4">K_DeepCast_65m_m2_066</strain>
    </source>
</reference>
<dbReference type="GO" id="GO:0016831">
    <property type="term" value="F:carboxy-lyase activity"/>
    <property type="evidence" value="ECO:0007669"/>
    <property type="project" value="UniProtKB-KW"/>
</dbReference>
<dbReference type="EMBL" id="VGLS01000218">
    <property type="protein sequence ID" value="MBM3223891.1"/>
    <property type="molecule type" value="Genomic_DNA"/>
</dbReference>
<dbReference type="PANTHER" id="PTHR42818:SF1">
    <property type="entry name" value="SULFOPYRUVATE DECARBOXYLASE"/>
    <property type="match status" value="1"/>
</dbReference>
<dbReference type="Gene3D" id="3.40.50.970">
    <property type="match status" value="1"/>
</dbReference>
<dbReference type="PANTHER" id="PTHR42818">
    <property type="entry name" value="SULFOPYRUVATE DECARBOXYLASE SUBUNIT ALPHA"/>
    <property type="match status" value="1"/>
</dbReference>
<gene>
    <name evidence="4" type="ORF">FJZ47_08835</name>
</gene>